<proteinExistence type="predicted"/>
<accession>A0A0L9TGL8</accession>
<name>A0A0L9TGL8_PHAAN</name>
<dbReference type="Proteomes" id="UP000053144">
    <property type="component" value="Unassembled WGS sequence"/>
</dbReference>
<reference evidence="2" key="1">
    <citation type="journal article" date="2015" name="Proc. Natl. Acad. Sci. U.S.A.">
        <title>Genome sequencing of adzuki bean (Vigna angularis) provides insight into high starch and low fat accumulation and domestication.</title>
        <authorList>
            <person name="Yang K."/>
            <person name="Tian Z."/>
            <person name="Chen C."/>
            <person name="Luo L."/>
            <person name="Zhao B."/>
            <person name="Wang Z."/>
            <person name="Yu L."/>
            <person name="Li Y."/>
            <person name="Sun Y."/>
            <person name="Li W."/>
            <person name="Chen Y."/>
            <person name="Li Y."/>
            <person name="Zhang Y."/>
            <person name="Ai D."/>
            <person name="Zhao J."/>
            <person name="Shang C."/>
            <person name="Ma Y."/>
            <person name="Wu B."/>
            <person name="Wang M."/>
            <person name="Gao L."/>
            <person name="Sun D."/>
            <person name="Zhang P."/>
            <person name="Guo F."/>
            <person name="Wang W."/>
            <person name="Li Y."/>
            <person name="Wang J."/>
            <person name="Varshney R.K."/>
            <person name="Wang J."/>
            <person name="Ling H.Q."/>
            <person name="Wan P."/>
        </authorList>
    </citation>
    <scope>NUCLEOTIDE SEQUENCE</scope>
    <source>
        <strain evidence="2">cv. Jingnong 6</strain>
    </source>
</reference>
<gene>
    <name evidence="1" type="ORF">LR48_Vigan746s000300</name>
</gene>
<protein>
    <submittedName>
        <fullName evidence="1">Uncharacterized protein</fullName>
    </submittedName>
</protein>
<dbReference type="AlphaFoldDB" id="A0A0L9TGL8"/>
<dbReference type="Gramene" id="KOM29690">
    <property type="protein sequence ID" value="KOM29690"/>
    <property type="gene ID" value="LR48_Vigan746s000300"/>
</dbReference>
<evidence type="ECO:0000313" key="1">
    <source>
        <dbReference type="EMBL" id="KOM29690.1"/>
    </source>
</evidence>
<sequence>MPRSVCGGGVMVLEGVGVESTRWSLKKVLEDGDGVEVNGVVDGDLEEVNEGEEDGGVVEVEEVNEGEEDGGDFEVEVEEEHELNVCEGVVEDEVYLCSWSNLSKDRGQIYKGIPSNQELDT</sequence>
<evidence type="ECO:0000313" key="2">
    <source>
        <dbReference type="Proteomes" id="UP000053144"/>
    </source>
</evidence>
<organism evidence="1 2">
    <name type="scientific">Phaseolus angularis</name>
    <name type="common">Azuki bean</name>
    <name type="synonym">Vigna angularis</name>
    <dbReference type="NCBI Taxonomy" id="3914"/>
    <lineage>
        <taxon>Eukaryota</taxon>
        <taxon>Viridiplantae</taxon>
        <taxon>Streptophyta</taxon>
        <taxon>Embryophyta</taxon>
        <taxon>Tracheophyta</taxon>
        <taxon>Spermatophyta</taxon>
        <taxon>Magnoliopsida</taxon>
        <taxon>eudicotyledons</taxon>
        <taxon>Gunneridae</taxon>
        <taxon>Pentapetalae</taxon>
        <taxon>rosids</taxon>
        <taxon>fabids</taxon>
        <taxon>Fabales</taxon>
        <taxon>Fabaceae</taxon>
        <taxon>Papilionoideae</taxon>
        <taxon>50 kb inversion clade</taxon>
        <taxon>NPAAA clade</taxon>
        <taxon>indigoferoid/millettioid clade</taxon>
        <taxon>Phaseoleae</taxon>
        <taxon>Vigna</taxon>
    </lineage>
</organism>
<dbReference type="EMBL" id="KQ258519">
    <property type="protein sequence ID" value="KOM29690.1"/>
    <property type="molecule type" value="Genomic_DNA"/>
</dbReference>